<name>A0AAN7L8M1_9MYRT</name>
<sequence length="109" mass="12027">MLHYAEPHLSLGLCEELVGTALLSAFREWILGPFSPCWLPRDVVFPSNQKACRKKTNLVVSCKNQHMILPHHHNLTVETGPGLVAISGSNDSSITCLCLLTLHHAYIPS</sequence>
<organism evidence="1 2">
    <name type="scientific">Trapa incisa</name>
    <dbReference type="NCBI Taxonomy" id="236973"/>
    <lineage>
        <taxon>Eukaryota</taxon>
        <taxon>Viridiplantae</taxon>
        <taxon>Streptophyta</taxon>
        <taxon>Embryophyta</taxon>
        <taxon>Tracheophyta</taxon>
        <taxon>Spermatophyta</taxon>
        <taxon>Magnoliopsida</taxon>
        <taxon>eudicotyledons</taxon>
        <taxon>Gunneridae</taxon>
        <taxon>Pentapetalae</taxon>
        <taxon>rosids</taxon>
        <taxon>malvids</taxon>
        <taxon>Myrtales</taxon>
        <taxon>Lythraceae</taxon>
        <taxon>Trapa</taxon>
    </lineage>
</organism>
<evidence type="ECO:0000313" key="2">
    <source>
        <dbReference type="Proteomes" id="UP001345219"/>
    </source>
</evidence>
<evidence type="ECO:0000313" key="1">
    <source>
        <dbReference type="EMBL" id="KAK4780375.1"/>
    </source>
</evidence>
<accession>A0AAN7L8M1</accession>
<reference evidence="1 2" key="1">
    <citation type="journal article" date="2023" name="Hortic Res">
        <title>Pangenome of water caltrop reveals structural variations and asymmetric subgenome divergence after allopolyploidization.</title>
        <authorList>
            <person name="Zhang X."/>
            <person name="Chen Y."/>
            <person name="Wang L."/>
            <person name="Yuan Y."/>
            <person name="Fang M."/>
            <person name="Shi L."/>
            <person name="Lu R."/>
            <person name="Comes H.P."/>
            <person name="Ma Y."/>
            <person name="Chen Y."/>
            <person name="Huang G."/>
            <person name="Zhou Y."/>
            <person name="Zheng Z."/>
            <person name="Qiu Y."/>
        </authorList>
    </citation>
    <scope>NUCLEOTIDE SEQUENCE [LARGE SCALE GENOMIC DNA]</scope>
    <source>
        <tissue evidence="1">Roots</tissue>
    </source>
</reference>
<dbReference type="EMBL" id="JAXIOK010000001">
    <property type="protein sequence ID" value="KAK4780375.1"/>
    <property type="molecule type" value="Genomic_DNA"/>
</dbReference>
<proteinExistence type="predicted"/>
<keyword evidence="2" id="KW-1185">Reference proteome</keyword>
<dbReference type="Proteomes" id="UP001345219">
    <property type="component" value="Chromosome 13"/>
</dbReference>
<protein>
    <submittedName>
        <fullName evidence="1">Uncharacterized protein</fullName>
    </submittedName>
</protein>
<gene>
    <name evidence="1" type="ORF">SAY87_016481</name>
</gene>
<comment type="caution">
    <text evidence="1">The sequence shown here is derived from an EMBL/GenBank/DDBJ whole genome shotgun (WGS) entry which is preliminary data.</text>
</comment>
<dbReference type="AlphaFoldDB" id="A0AAN7L8M1"/>